<comment type="caution">
    <text evidence="3">The sequence shown here is derived from an EMBL/GenBank/DDBJ whole genome shotgun (WGS) entry which is preliminary data.</text>
</comment>
<feature type="domain" description="Glycoside hydrolase 131 catalytic N-terminal" evidence="2">
    <location>
        <begin position="282"/>
        <end position="532"/>
    </location>
</feature>
<accession>A0A507C9U7</accession>
<protein>
    <recommendedName>
        <fullName evidence="2">Glycoside hydrolase 131 catalytic N-terminal domain-containing protein</fullName>
    </recommendedName>
</protein>
<keyword evidence="1" id="KW-0732">Signal</keyword>
<evidence type="ECO:0000259" key="2">
    <source>
        <dbReference type="Pfam" id="PF18271"/>
    </source>
</evidence>
<evidence type="ECO:0000256" key="1">
    <source>
        <dbReference type="SAM" id="SignalP"/>
    </source>
</evidence>
<dbReference type="OrthoDB" id="5283326at2759"/>
<dbReference type="EMBL" id="QEAO01000005">
    <property type="protein sequence ID" value="TPX36251.1"/>
    <property type="molecule type" value="Genomic_DNA"/>
</dbReference>
<proteinExistence type="predicted"/>
<sequence length="550" mass="60060">MVALTETSLSLLGFLYFLGTANAQKILWEGRVNQTAVQADFDNGNTAYNPKFVLGANETWKGVLKLDAINAQALFDRPKDQSLGIVINDKSIFAPGNPPNRQVGFRRAELIPNGVKKIFSGVTTYHFSVMPDPTRPLNYTHQYQMLFLETSEGKHIFGFQSGGTDGQNLTLMSSSVEGYDKLKPLYSAPFTANVWQNWALTIDWTKATLTAYFSTGKTPLAKVVDTRPNAVIQNVSNIDNFHLGYIKVGMGATDPFKGIQPTGISEGVVFSSAFVEDSTDDGKTSYNAKYSLGQNLTWSAVLKLDAVKTKALFDRPIDQSLGVTLSDKSIFLAGTTPQAGFRRAELLPKFPDGIENIFSGVTTYHFSVMPDPTRPYNYTHGYQGLFIETKESSAQTTFRNNNIDGTHVFGLHFGAEYGQMLTLMPSSVAGYDKWKPLHQAKLTANEWQNWAVTIDWTKATLTAYFSTGTKPLVKVVDTTPNAVANISVIENFHLGFLKAGYNSTDGFKGVQPFGINEGTIFSGAFVEDSSGGVVTLSPNGTAKAANSTCL</sequence>
<evidence type="ECO:0000313" key="3">
    <source>
        <dbReference type="EMBL" id="TPX36251.1"/>
    </source>
</evidence>
<dbReference type="InterPro" id="IPR041524">
    <property type="entry name" value="GH131_N"/>
</dbReference>
<name>A0A507C9U7_9FUNG</name>
<dbReference type="GeneID" id="42002692"/>
<evidence type="ECO:0000313" key="4">
    <source>
        <dbReference type="Proteomes" id="UP000319731"/>
    </source>
</evidence>
<dbReference type="STRING" id="1806994.A0A507C9U7"/>
<dbReference type="AlphaFoldDB" id="A0A507C9U7"/>
<gene>
    <name evidence="3" type="ORF">SmJEL517_g01467</name>
</gene>
<feature type="domain" description="Glycoside hydrolase 131 catalytic N-terminal" evidence="2">
    <location>
        <begin position="26"/>
        <end position="280"/>
    </location>
</feature>
<organism evidence="3 4">
    <name type="scientific">Synchytrium microbalum</name>
    <dbReference type="NCBI Taxonomy" id="1806994"/>
    <lineage>
        <taxon>Eukaryota</taxon>
        <taxon>Fungi</taxon>
        <taxon>Fungi incertae sedis</taxon>
        <taxon>Chytridiomycota</taxon>
        <taxon>Chytridiomycota incertae sedis</taxon>
        <taxon>Chytridiomycetes</taxon>
        <taxon>Synchytriales</taxon>
        <taxon>Synchytriaceae</taxon>
        <taxon>Synchytrium</taxon>
    </lineage>
</organism>
<reference evidence="3 4" key="1">
    <citation type="journal article" date="2019" name="Sci. Rep.">
        <title>Comparative genomics of chytrid fungi reveal insights into the obligate biotrophic and pathogenic lifestyle of Synchytrium endobioticum.</title>
        <authorList>
            <person name="van de Vossenberg B.T.L.H."/>
            <person name="Warris S."/>
            <person name="Nguyen H.D.T."/>
            <person name="van Gent-Pelzer M.P.E."/>
            <person name="Joly D.L."/>
            <person name="van de Geest H.C."/>
            <person name="Bonants P.J.M."/>
            <person name="Smith D.S."/>
            <person name="Levesque C.A."/>
            <person name="van der Lee T.A.J."/>
        </authorList>
    </citation>
    <scope>NUCLEOTIDE SEQUENCE [LARGE SCALE GENOMIC DNA]</scope>
    <source>
        <strain evidence="3 4">JEL517</strain>
    </source>
</reference>
<dbReference type="PANTHER" id="PTHR34612:SF2">
    <property type="entry name" value="GLYCOSIDE HYDROLASE 131 CATALYTIC N-TERMINAL DOMAIN-CONTAINING PROTEIN"/>
    <property type="match status" value="1"/>
</dbReference>
<dbReference type="Gene3D" id="2.60.120.1160">
    <property type="match status" value="1"/>
</dbReference>
<feature type="chain" id="PRO_5021452050" description="Glycoside hydrolase 131 catalytic N-terminal domain-containing protein" evidence="1">
    <location>
        <begin position="24"/>
        <end position="550"/>
    </location>
</feature>
<dbReference type="PANTHER" id="PTHR34612">
    <property type="entry name" value="GH131_N DOMAIN-CONTAINING PROTEIN"/>
    <property type="match status" value="1"/>
</dbReference>
<feature type="signal peptide" evidence="1">
    <location>
        <begin position="1"/>
        <end position="23"/>
    </location>
</feature>
<dbReference type="RefSeq" id="XP_031026564.1">
    <property type="nucleotide sequence ID" value="XM_031167395.1"/>
</dbReference>
<dbReference type="Proteomes" id="UP000319731">
    <property type="component" value="Unassembled WGS sequence"/>
</dbReference>
<dbReference type="Pfam" id="PF18271">
    <property type="entry name" value="GH131_N"/>
    <property type="match status" value="2"/>
</dbReference>
<keyword evidence="4" id="KW-1185">Reference proteome</keyword>